<name>A0A382WC56_9ZZZZ</name>
<evidence type="ECO:0000313" key="11">
    <source>
        <dbReference type="EMBL" id="SVD56362.1"/>
    </source>
</evidence>
<dbReference type="SUPFAM" id="SSF55486">
    <property type="entry name" value="Metalloproteases ('zincins'), catalytic domain"/>
    <property type="match status" value="1"/>
</dbReference>
<dbReference type="InterPro" id="IPR014782">
    <property type="entry name" value="Peptidase_M1_dom"/>
</dbReference>
<organism evidence="11">
    <name type="scientific">marine metagenome</name>
    <dbReference type="NCBI Taxonomy" id="408172"/>
    <lineage>
        <taxon>unclassified sequences</taxon>
        <taxon>metagenomes</taxon>
        <taxon>ecological metagenomes</taxon>
    </lineage>
</organism>
<dbReference type="EMBL" id="UINC01158690">
    <property type="protein sequence ID" value="SVD56362.1"/>
    <property type="molecule type" value="Genomic_DNA"/>
</dbReference>
<dbReference type="GO" id="GO:0016020">
    <property type="term" value="C:membrane"/>
    <property type="evidence" value="ECO:0007669"/>
    <property type="project" value="TreeGrafter"/>
</dbReference>
<feature type="non-terminal residue" evidence="11">
    <location>
        <position position="1"/>
    </location>
</feature>
<dbReference type="InterPro" id="IPR045357">
    <property type="entry name" value="Aminopeptidase_N-like_N"/>
</dbReference>
<keyword evidence="3" id="KW-0031">Aminopeptidase</keyword>
<feature type="non-terminal residue" evidence="11">
    <location>
        <position position="278"/>
    </location>
</feature>
<evidence type="ECO:0000256" key="2">
    <source>
        <dbReference type="ARBA" id="ARBA00010136"/>
    </source>
</evidence>
<evidence type="ECO:0000256" key="6">
    <source>
        <dbReference type="ARBA" id="ARBA00022801"/>
    </source>
</evidence>
<dbReference type="Gene3D" id="1.10.390.10">
    <property type="entry name" value="Neutral Protease Domain 2"/>
    <property type="match status" value="1"/>
</dbReference>
<keyword evidence="8" id="KW-0482">Metalloprotease</keyword>
<dbReference type="GO" id="GO:0008270">
    <property type="term" value="F:zinc ion binding"/>
    <property type="evidence" value="ECO:0007669"/>
    <property type="project" value="InterPro"/>
</dbReference>
<gene>
    <name evidence="11" type="ORF">METZ01_LOCUS409216</name>
</gene>
<dbReference type="PANTHER" id="PTHR11533:SF174">
    <property type="entry name" value="PUROMYCIN-SENSITIVE AMINOPEPTIDASE-RELATED"/>
    <property type="match status" value="1"/>
</dbReference>
<keyword evidence="6" id="KW-0378">Hydrolase</keyword>
<evidence type="ECO:0000256" key="4">
    <source>
        <dbReference type="ARBA" id="ARBA00022670"/>
    </source>
</evidence>
<dbReference type="SUPFAM" id="SSF63737">
    <property type="entry name" value="Leukotriene A4 hydrolase N-terminal domain"/>
    <property type="match status" value="1"/>
</dbReference>
<dbReference type="GO" id="GO:0070006">
    <property type="term" value="F:metalloaminopeptidase activity"/>
    <property type="evidence" value="ECO:0007669"/>
    <property type="project" value="TreeGrafter"/>
</dbReference>
<keyword evidence="5" id="KW-0479">Metal-binding</keyword>
<feature type="domain" description="Peptidase M1 membrane alanine aminopeptidase" evidence="9">
    <location>
        <begin position="202"/>
        <end position="277"/>
    </location>
</feature>
<dbReference type="GO" id="GO:0005615">
    <property type="term" value="C:extracellular space"/>
    <property type="evidence" value="ECO:0007669"/>
    <property type="project" value="TreeGrafter"/>
</dbReference>
<protein>
    <submittedName>
        <fullName evidence="11">Uncharacterized protein</fullName>
    </submittedName>
</protein>
<dbReference type="Gene3D" id="2.60.40.1730">
    <property type="entry name" value="tricorn interacting facor f3 domain"/>
    <property type="match status" value="1"/>
</dbReference>
<comment type="similarity">
    <text evidence="2">Belongs to the peptidase M1 family.</text>
</comment>
<dbReference type="GO" id="GO:0043171">
    <property type="term" value="P:peptide catabolic process"/>
    <property type="evidence" value="ECO:0007669"/>
    <property type="project" value="TreeGrafter"/>
</dbReference>
<proteinExistence type="inferred from homology"/>
<comment type="cofactor">
    <cofactor evidence="1">
        <name>Zn(2+)</name>
        <dbReference type="ChEBI" id="CHEBI:29105"/>
    </cofactor>
</comment>
<evidence type="ECO:0000259" key="10">
    <source>
        <dbReference type="Pfam" id="PF17900"/>
    </source>
</evidence>
<sequence length="278" mass="32039">LSARSVEGNVTHTLSLLADQIDSISFNSKNINVRSISIDGNNSKSFEVTKNKLIIPLDRDYNLDDLLTVSVEYDAQPKLGCFFVQPDSVYPEKHFQAWTQGEQMHNQHWVPLYDYPNDKSTFECILTVDTPYVAISNGALMDVKRSEGKRTFHWSESAPMVSYLISFVVGDYREVKDHSSSVPVSYWVYPEHDRDDAMRSFGLTPEMLTVFNEYIGFPYPYEKYDQIIIEDFMWGGMENITLSHMTDRTMHTESAQPNHSSEWLVAHELAHQWFGDLL</sequence>
<evidence type="ECO:0000256" key="5">
    <source>
        <dbReference type="ARBA" id="ARBA00022723"/>
    </source>
</evidence>
<dbReference type="GO" id="GO:0006508">
    <property type="term" value="P:proteolysis"/>
    <property type="evidence" value="ECO:0007669"/>
    <property type="project" value="UniProtKB-KW"/>
</dbReference>
<accession>A0A382WC56</accession>
<keyword evidence="7" id="KW-0862">Zinc</keyword>
<dbReference type="InterPro" id="IPR042097">
    <property type="entry name" value="Aminopeptidase_N-like_N_sf"/>
</dbReference>
<dbReference type="GO" id="GO:0042277">
    <property type="term" value="F:peptide binding"/>
    <property type="evidence" value="ECO:0007669"/>
    <property type="project" value="TreeGrafter"/>
</dbReference>
<dbReference type="AlphaFoldDB" id="A0A382WC56"/>
<dbReference type="InterPro" id="IPR027268">
    <property type="entry name" value="Peptidase_M4/M1_CTD_sf"/>
</dbReference>
<evidence type="ECO:0000256" key="3">
    <source>
        <dbReference type="ARBA" id="ARBA00022438"/>
    </source>
</evidence>
<feature type="domain" description="Aminopeptidase N-like N-terminal" evidence="10">
    <location>
        <begin position="4"/>
        <end position="164"/>
    </location>
</feature>
<keyword evidence="4" id="KW-0645">Protease</keyword>
<reference evidence="11" key="1">
    <citation type="submission" date="2018-05" db="EMBL/GenBank/DDBJ databases">
        <authorList>
            <person name="Lanie J.A."/>
            <person name="Ng W.-L."/>
            <person name="Kazmierczak K.M."/>
            <person name="Andrzejewski T.M."/>
            <person name="Davidsen T.M."/>
            <person name="Wayne K.J."/>
            <person name="Tettelin H."/>
            <person name="Glass J.I."/>
            <person name="Rusch D."/>
            <person name="Podicherti R."/>
            <person name="Tsui H.-C.T."/>
            <person name="Winkler M.E."/>
        </authorList>
    </citation>
    <scope>NUCLEOTIDE SEQUENCE</scope>
</reference>
<evidence type="ECO:0000256" key="1">
    <source>
        <dbReference type="ARBA" id="ARBA00001947"/>
    </source>
</evidence>
<evidence type="ECO:0000259" key="9">
    <source>
        <dbReference type="Pfam" id="PF01433"/>
    </source>
</evidence>
<dbReference type="PANTHER" id="PTHR11533">
    <property type="entry name" value="PROTEASE M1 ZINC METALLOPROTEASE"/>
    <property type="match status" value="1"/>
</dbReference>
<dbReference type="Pfam" id="PF17900">
    <property type="entry name" value="Peptidase_M1_N"/>
    <property type="match status" value="1"/>
</dbReference>
<evidence type="ECO:0000256" key="8">
    <source>
        <dbReference type="ARBA" id="ARBA00023049"/>
    </source>
</evidence>
<dbReference type="InterPro" id="IPR050344">
    <property type="entry name" value="Peptidase_M1_aminopeptidases"/>
</dbReference>
<dbReference type="PRINTS" id="PR00756">
    <property type="entry name" value="ALADIPTASE"/>
</dbReference>
<dbReference type="GO" id="GO:0005737">
    <property type="term" value="C:cytoplasm"/>
    <property type="evidence" value="ECO:0007669"/>
    <property type="project" value="TreeGrafter"/>
</dbReference>
<evidence type="ECO:0000256" key="7">
    <source>
        <dbReference type="ARBA" id="ARBA00022833"/>
    </source>
</evidence>
<dbReference type="Pfam" id="PF01433">
    <property type="entry name" value="Peptidase_M1"/>
    <property type="match status" value="1"/>
</dbReference>
<dbReference type="InterPro" id="IPR001930">
    <property type="entry name" value="Peptidase_M1"/>
</dbReference>